<feature type="active site" description="Proton acceptor" evidence="1">
    <location>
        <position position="101"/>
    </location>
</feature>
<dbReference type="Proteomes" id="UP000195981">
    <property type="component" value="Unassembled WGS sequence"/>
</dbReference>
<dbReference type="InterPro" id="IPR050566">
    <property type="entry name" value="Deoxyribonucleoside_kinase"/>
</dbReference>
<feature type="binding site" evidence="2">
    <location>
        <begin position="30"/>
        <end position="38"/>
    </location>
    <ligand>
        <name>ATP</name>
        <dbReference type="ChEBI" id="CHEBI:30616"/>
    </ligand>
</feature>
<evidence type="ECO:0000256" key="1">
    <source>
        <dbReference type="PIRSR" id="PIRSR000705-1"/>
    </source>
</evidence>
<dbReference type="InterPro" id="IPR002624">
    <property type="entry name" value="DCK/DGK"/>
</dbReference>
<dbReference type="EC" id="2.7.1.113" evidence="4"/>
<dbReference type="GO" id="GO:0004136">
    <property type="term" value="F:deoxyadenosine kinase activity"/>
    <property type="evidence" value="ECO:0007669"/>
    <property type="project" value="UniProtKB-EC"/>
</dbReference>
<protein>
    <submittedName>
        <fullName evidence="4">Deoxyadenosine kinase / Deoxyguanosine kinase</fullName>
        <ecNumber evidence="4">2.7.1.113</ecNumber>
        <ecNumber evidence="4">2.7.1.76</ecNumber>
    </submittedName>
</protein>
<reference evidence="4 5" key="1">
    <citation type="submission" date="2017-02" db="EMBL/GenBank/DDBJ databases">
        <authorList>
            <person name="Peterson S.W."/>
        </authorList>
    </citation>
    <scope>NUCLEOTIDE SEQUENCE [LARGE SCALE GENOMIC DNA]</scope>
    <source>
        <strain evidence="4 5">CIP104813</strain>
    </source>
</reference>
<dbReference type="SUPFAM" id="SSF52540">
    <property type="entry name" value="P-loop containing nucleoside triphosphate hydrolases"/>
    <property type="match status" value="1"/>
</dbReference>
<accession>A0A1X6WW85</accession>
<dbReference type="Pfam" id="PF01712">
    <property type="entry name" value="dNK"/>
    <property type="match status" value="1"/>
</dbReference>
<organism evidence="4 5">
    <name type="scientific">Brachybacterium nesterenkovii</name>
    <dbReference type="NCBI Taxonomy" id="47847"/>
    <lineage>
        <taxon>Bacteria</taxon>
        <taxon>Bacillati</taxon>
        <taxon>Actinomycetota</taxon>
        <taxon>Actinomycetes</taxon>
        <taxon>Micrococcales</taxon>
        <taxon>Dermabacteraceae</taxon>
        <taxon>Brachybacterium</taxon>
    </lineage>
</organism>
<dbReference type="GO" id="GO:0004138">
    <property type="term" value="F:deoxyguanosine kinase activity"/>
    <property type="evidence" value="ECO:0007669"/>
    <property type="project" value="UniProtKB-EC"/>
</dbReference>
<evidence type="ECO:0000259" key="3">
    <source>
        <dbReference type="Pfam" id="PF01712"/>
    </source>
</evidence>
<sequence>MEPPFGELSAVSGIPAVGPGLSDLFIAVEGPIGVGKTTLMRRLAETCGLRAEREIVGENPFLADFYADIPRWAFQTEMFFLTSRYTQLRDVAGNPRGVVADFHLRKNLVFARRTLSPAEHDRLVRVYDVLVEDLPMPDLTVFLDAELPVLRRRIAERGRDFETQIADDYLQGLREDYEQLAETMRAAGEAVVRIDVTDTDILGDEADFAAIRSRIEATAREARRAR</sequence>
<evidence type="ECO:0000313" key="4">
    <source>
        <dbReference type="EMBL" id="SLM89882.1"/>
    </source>
</evidence>
<dbReference type="RefSeq" id="WP_200810162.1">
    <property type="nucleotide sequence ID" value="NZ_FWFG01000039.1"/>
</dbReference>
<feature type="binding site" evidence="2">
    <location>
        <begin position="153"/>
        <end position="157"/>
    </location>
    <ligand>
        <name>ATP</name>
        <dbReference type="ChEBI" id="CHEBI:30616"/>
    </ligand>
</feature>
<dbReference type="AlphaFoldDB" id="A0A1X6WW85"/>
<name>A0A1X6WW85_9MICO</name>
<keyword evidence="2" id="KW-0547">Nucleotide-binding</keyword>
<dbReference type="PIRSF" id="PIRSF000705">
    <property type="entry name" value="DNK"/>
    <property type="match status" value="1"/>
</dbReference>
<dbReference type="PANTHER" id="PTHR10513">
    <property type="entry name" value="DEOXYNUCLEOSIDE KINASE"/>
    <property type="match status" value="1"/>
</dbReference>
<keyword evidence="4" id="KW-0808">Transferase</keyword>
<keyword evidence="4" id="KW-0418">Kinase</keyword>
<dbReference type="PANTHER" id="PTHR10513:SF46">
    <property type="entry name" value="DEOXYGUANOSINE KINASE"/>
    <property type="match status" value="1"/>
</dbReference>
<proteinExistence type="predicted"/>
<gene>
    <name evidence="4" type="ORF">FM110_04275</name>
</gene>
<evidence type="ECO:0000256" key="2">
    <source>
        <dbReference type="PIRSR" id="PIRSR000705-3"/>
    </source>
</evidence>
<keyword evidence="2" id="KW-0067">ATP-binding</keyword>
<dbReference type="GO" id="GO:0005524">
    <property type="term" value="F:ATP binding"/>
    <property type="evidence" value="ECO:0007669"/>
    <property type="project" value="UniProtKB-KW"/>
</dbReference>
<dbReference type="EMBL" id="FWFG01000039">
    <property type="protein sequence ID" value="SLM89882.1"/>
    <property type="molecule type" value="Genomic_DNA"/>
</dbReference>
<dbReference type="Gene3D" id="3.40.50.300">
    <property type="entry name" value="P-loop containing nucleotide triphosphate hydrolases"/>
    <property type="match status" value="1"/>
</dbReference>
<dbReference type="EC" id="2.7.1.76" evidence="4"/>
<dbReference type="CDD" id="cd01673">
    <property type="entry name" value="dNK"/>
    <property type="match status" value="1"/>
</dbReference>
<evidence type="ECO:0000313" key="5">
    <source>
        <dbReference type="Proteomes" id="UP000195981"/>
    </source>
</evidence>
<feature type="domain" description="Deoxynucleoside kinase" evidence="3">
    <location>
        <begin position="26"/>
        <end position="215"/>
    </location>
</feature>
<dbReference type="InterPro" id="IPR027417">
    <property type="entry name" value="P-loop_NTPase"/>
</dbReference>
<keyword evidence="5" id="KW-1185">Reference proteome</keyword>
<dbReference type="InterPro" id="IPR031314">
    <property type="entry name" value="DNK_dom"/>
</dbReference>
<dbReference type="GO" id="GO:0005737">
    <property type="term" value="C:cytoplasm"/>
    <property type="evidence" value="ECO:0007669"/>
    <property type="project" value="TreeGrafter"/>
</dbReference>